<sequence>MALFLLPTNLLCTAGSFDASPRISSDIEANLGDEGIVLRRLKSGSRADFAAAFVDDLRQEVESGCAAARTECPNVEVAIVNIVDAGGRRRHLFQSPGATLSTKVKVTSIISNAPLTQTLEVLRGLEGETIGGATVTNSEATVIAPALPPPLPDSPSTPPPSPLPPIPSISSPPPPSPKPHAPPLPSPAPPSPASPLPPPPVPAPPSPPPLSPEPAPRKKCLLLSA</sequence>
<name>A0ABQ7G8T4_DUNSA</name>
<evidence type="ECO:0000256" key="2">
    <source>
        <dbReference type="SAM" id="SignalP"/>
    </source>
</evidence>
<evidence type="ECO:0000313" key="3">
    <source>
        <dbReference type="EMBL" id="KAF5831017.1"/>
    </source>
</evidence>
<keyword evidence="4" id="KW-1185">Reference proteome</keyword>
<gene>
    <name evidence="3" type="ORF">DUNSADRAFT_13737</name>
</gene>
<protein>
    <submittedName>
        <fullName evidence="3">Uncharacterized protein</fullName>
    </submittedName>
</protein>
<organism evidence="3 4">
    <name type="scientific">Dunaliella salina</name>
    <name type="common">Green alga</name>
    <name type="synonym">Protococcus salinus</name>
    <dbReference type="NCBI Taxonomy" id="3046"/>
    <lineage>
        <taxon>Eukaryota</taxon>
        <taxon>Viridiplantae</taxon>
        <taxon>Chlorophyta</taxon>
        <taxon>core chlorophytes</taxon>
        <taxon>Chlorophyceae</taxon>
        <taxon>CS clade</taxon>
        <taxon>Chlamydomonadales</taxon>
        <taxon>Dunaliellaceae</taxon>
        <taxon>Dunaliella</taxon>
    </lineage>
</organism>
<accession>A0ABQ7G8T4</accession>
<proteinExistence type="predicted"/>
<evidence type="ECO:0000256" key="1">
    <source>
        <dbReference type="SAM" id="MobiDB-lite"/>
    </source>
</evidence>
<evidence type="ECO:0000313" key="4">
    <source>
        <dbReference type="Proteomes" id="UP000815325"/>
    </source>
</evidence>
<feature type="chain" id="PRO_5045080656" evidence="2">
    <location>
        <begin position="20"/>
        <end position="225"/>
    </location>
</feature>
<comment type="caution">
    <text evidence="3">The sequence shown here is derived from an EMBL/GenBank/DDBJ whole genome shotgun (WGS) entry which is preliminary data.</text>
</comment>
<dbReference type="EMBL" id="MU069985">
    <property type="protein sequence ID" value="KAF5831017.1"/>
    <property type="molecule type" value="Genomic_DNA"/>
</dbReference>
<keyword evidence="2" id="KW-0732">Signal</keyword>
<feature type="compositionally biased region" description="Pro residues" evidence="1">
    <location>
        <begin position="146"/>
        <end position="214"/>
    </location>
</feature>
<feature type="signal peptide" evidence="2">
    <location>
        <begin position="1"/>
        <end position="19"/>
    </location>
</feature>
<dbReference type="Proteomes" id="UP000815325">
    <property type="component" value="Unassembled WGS sequence"/>
</dbReference>
<reference evidence="3" key="1">
    <citation type="submission" date="2017-08" db="EMBL/GenBank/DDBJ databases">
        <authorList>
            <person name="Polle J.E."/>
            <person name="Barry K."/>
            <person name="Cushman J."/>
            <person name="Schmutz J."/>
            <person name="Tran D."/>
            <person name="Hathwaick L.T."/>
            <person name="Yim W.C."/>
            <person name="Jenkins J."/>
            <person name="Mckie-Krisberg Z.M."/>
            <person name="Prochnik S."/>
            <person name="Lindquist E."/>
            <person name="Dockter R.B."/>
            <person name="Adam C."/>
            <person name="Molina H."/>
            <person name="Bunkerborg J."/>
            <person name="Jin E."/>
            <person name="Buchheim M."/>
            <person name="Magnuson J."/>
        </authorList>
    </citation>
    <scope>NUCLEOTIDE SEQUENCE</scope>
    <source>
        <strain evidence="3">CCAP 19/18</strain>
    </source>
</reference>
<feature type="region of interest" description="Disordered" evidence="1">
    <location>
        <begin position="144"/>
        <end position="225"/>
    </location>
</feature>